<feature type="compositionally biased region" description="Low complexity" evidence="1">
    <location>
        <begin position="75"/>
        <end position="85"/>
    </location>
</feature>
<accession>A0A9J5ZG96</accession>
<evidence type="ECO:0000313" key="2">
    <source>
        <dbReference type="EMBL" id="KAG5610500.1"/>
    </source>
</evidence>
<gene>
    <name evidence="2" type="ORF">H5410_021781</name>
</gene>
<protein>
    <submittedName>
        <fullName evidence="2">Uncharacterized protein</fullName>
    </submittedName>
</protein>
<sequence>MYVYMESIFVRGRLDTFVELELAQVASIASMRIFGDDHRVKLRESLKRHEPPFVPVCEALKEVDQKVRKGAVGGSPSVSRSSTISPNDPECEDAKGKTLKAMS</sequence>
<comment type="caution">
    <text evidence="2">The sequence shown here is derived from an EMBL/GenBank/DDBJ whole genome shotgun (WGS) entry which is preliminary data.</text>
</comment>
<name>A0A9J5ZG96_SOLCO</name>
<feature type="region of interest" description="Disordered" evidence="1">
    <location>
        <begin position="68"/>
        <end position="103"/>
    </location>
</feature>
<evidence type="ECO:0000256" key="1">
    <source>
        <dbReference type="SAM" id="MobiDB-lite"/>
    </source>
</evidence>
<proteinExistence type="predicted"/>
<organism evidence="2 3">
    <name type="scientific">Solanum commersonii</name>
    <name type="common">Commerson's wild potato</name>
    <name type="synonym">Commerson's nightshade</name>
    <dbReference type="NCBI Taxonomy" id="4109"/>
    <lineage>
        <taxon>Eukaryota</taxon>
        <taxon>Viridiplantae</taxon>
        <taxon>Streptophyta</taxon>
        <taxon>Embryophyta</taxon>
        <taxon>Tracheophyta</taxon>
        <taxon>Spermatophyta</taxon>
        <taxon>Magnoliopsida</taxon>
        <taxon>eudicotyledons</taxon>
        <taxon>Gunneridae</taxon>
        <taxon>Pentapetalae</taxon>
        <taxon>asterids</taxon>
        <taxon>lamiids</taxon>
        <taxon>Solanales</taxon>
        <taxon>Solanaceae</taxon>
        <taxon>Solanoideae</taxon>
        <taxon>Solaneae</taxon>
        <taxon>Solanum</taxon>
    </lineage>
</organism>
<dbReference type="AlphaFoldDB" id="A0A9J5ZG96"/>
<dbReference type="EMBL" id="JACXVP010000004">
    <property type="protein sequence ID" value="KAG5610500.1"/>
    <property type="molecule type" value="Genomic_DNA"/>
</dbReference>
<dbReference type="Proteomes" id="UP000824120">
    <property type="component" value="Chromosome 4"/>
</dbReference>
<reference evidence="2 3" key="1">
    <citation type="submission" date="2020-09" db="EMBL/GenBank/DDBJ databases">
        <title>De no assembly of potato wild relative species, Solanum commersonii.</title>
        <authorList>
            <person name="Cho K."/>
        </authorList>
    </citation>
    <scope>NUCLEOTIDE SEQUENCE [LARGE SCALE GENOMIC DNA]</scope>
    <source>
        <strain evidence="2">LZ3.2</strain>
        <tissue evidence="2">Leaf</tissue>
    </source>
</reference>
<keyword evidence="3" id="KW-1185">Reference proteome</keyword>
<evidence type="ECO:0000313" key="3">
    <source>
        <dbReference type="Proteomes" id="UP000824120"/>
    </source>
</evidence>